<dbReference type="Gene3D" id="3.90.1150.10">
    <property type="entry name" value="Aspartate Aminotransferase, domain 1"/>
    <property type="match status" value="1"/>
</dbReference>
<sequence>MPQPRYKQLVDRLAADIRAGRLRPGTRLPTHRDLAAREGLALVTATRVYAELQVMGLVSGETGRGTFVKEALPRGQGIDLQAWSDDTVDLSFNNPSLPGQADLLRAALRQLAAAGDLEALLRYQPHGGREHERATVARHLASRGLAASAETALLVSGAQQGLTITAMALLEPGDVVAVDALTYPGFKLAAEANRLELAPIPATENGPDLDALAALCRRRRVRAVYTMPTLHNPLGWVMSARWRRELVAIAREHGLILIEDAAYAFLAKGAPPPLASLAPETTVYVSSLSKSVATGLRVGFVCAPREWIPRLERAIRATTWNTPATMTAIACGWLEDGTVARLEADKRRDAMQRQGVAAEVLGPLRRISHPASYFIWLPLAQEVRADAIAMALMRERISVSTAHPFSTSAHVPHAIRLAIGSVSLATLRHSLEAVARVIADQTF</sequence>
<comment type="similarity">
    <text evidence="1">In the C-terminal section; belongs to the class-I pyridoxal-phosphate-dependent aminotransferase family.</text>
</comment>
<evidence type="ECO:0000256" key="1">
    <source>
        <dbReference type="ARBA" id="ARBA00005384"/>
    </source>
</evidence>
<evidence type="ECO:0000256" key="5">
    <source>
        <dbReference type="ARBA" id="ARBA00023163"/>
    </source>
</evidence>
<evidence type="ECO:0000259" key="6">
    <source>
        <dbReference type="PROSITE" id="PS50949"/>
    </source>
</evidence>
<dbReference type="PANTHER" id="PTHR46577">
    <property type="entry name" value="HTH-TYPE TRANSCRIPTIONAL REGULATORY PROTEIN GABR"/>
    <property type="match status" value="1"/>
</dbReference>
<dbReference type="InterPro" id="IPR015424">
    <property type="entry name" value="PyrdxlP-dep_Trfase"/>
</dbReference>
<dbReference type="InterPro" id="IPR015421">
    <property type="entry name" value="PyrdxlP-dep_Trfase_major"/>
</dbReference>
<dbReference type="CDD" id="cd07377">
    <property type="entry name" value="WHTH_GntR"/>
    <property type="match status" value="1"/>
</dbReference>
<accession>A0A643FT92</accession>
<dbReference type="PANTHER" id="PTHR46577:SF1">
    <property type="entry name" value="HTH-TYPE TRANSCRIPTIONAL REGULATORY PROTEIN GABR"/>
    <property type="match status" value="1"/>
</dbReference>
<dbReference type="GO" id="GO:0003677">
    <property type="term" value="F:DNA binding"/>
    <property type="evidence" value="ECO:0007669"/>
    <property type="project" value="UniProtKB-KW"/>
</dbReference>
<keyword evidence="2" id="KW-0663">Pyridoxal phosphate</keyword>
<keyword evidence="4" id="KW-0238">DNA-binding</keyword>
<dbReference type="AlphaFoldDB" id="A0A643FT92"/>
<dbReference type="Gene3D" id="3.40.640.10">
    <property type="entry name" value="Type I PLP-dependent aspartate aminotransferase-like (Major domain)"/>
    <property type="match status" value="1"/>
</dbReference>
<dbReference type="Gene3D" id="1.10.10.10">
    <property type="entry name" value="Winged helix-like DNA-binding domain superfamily/Winged helix DNA-binding domain"/>
    <property type="match status" value="1"/>
</dbReference>
<gene>
    <name evidence="7" type="ORF">F7R26_032055</name>
</gene>
<keyword evidence="7" id="KW-0808">Transferase</keyword>
<dbReference type="SUPFAM" id="SSF46785">
    <property type="entry name" value="Winged helix' DNA-binding domain"/>
    <property type="match status" value="1"/>
</dbReference>
<dbReference type="InterPro" id="IPR036388">
    <property type="entry name" value="WH-like_DNA-bd_sf"/>
</dbReference>
<dbReference type="GeneID" id="98405601"/>
<dbReference type="PROSITE" id="PS50949">
    <property type="entry name" value="HTH_GNTR"/>
    <property type="match status" value="1"/>
</dbReference>
<evidence type="ECO:0000256" key="2">
    <source>
        <dbReference type="ARBA" id="ARBA00022898"/>
    </source>
</evidence>
<dbReference type="InterPro" id="IPR015422">
    <property type="entry name" value="PyrdxlP-dep_Trfase_small"/>
</dbReference>
<evidence type="ECO:0000313" key="7">
    <source>
        <dbReference type="EMBL" id="QOT79369.1"/>
    </source>
</evidence>
<feature type="domain" description="HTH gntR-type" evidence="6">
    <location>
        <begin position="3"/>
        <end position="71"/>
    </location>
</feature>
<dbReference type="GO" id="GO:0003700">
    <property type="term" value="F:DNA-binding transcription factor activity"/>
    <property type="evidence" value="ECO:0007669"/>
    <property type="project" value="InterPro"/>
</dbReference>
<dbReference type="Proteomes" id="UP000397656">
    <property type="component" value="Chromosome 2"/>
</dbReference>
<dbReference type="InterPro" id="IPR051446">
    <property type="entry name" value="HTH_trans_reg/aminotransferase"/>
</dbReference>
<dbReference type="RefSeq" id="WP_150986727.1">
    <property type="nucleotide sequence ID" value="NZ_CP062804.1"/>
</dbReference>
<dbReference type="Pfam" id="PF00392">
    <property type="entry name" value="GntR"/>
    <property type="match status" value="1"/>
</dbReference>
<dbReference type="InterPro" id="IPR000524">
    <property type="entry name" value="Tscrpt_reg_HTH_GntR"/>
</dbReference>
<evidence type="ECO:0000256" key="3">
    <source>
        <dbReference type="ARBA" id="ARBA00023015"/>
    </source>
</evidence>
<dbReference type="EMBL" id="CP062804">
    <property type="protein sequence ID" value="QOT79369.1"/>
    <property type="molecule type" value="Genomic_DNA"/>
</dbReference>
<dbReference type="GO" id="GO:0030170">
    <property type="term" value="F:pyridoxal phosphate binding"/>
    <property type="evidence" value="ECO:0007669"/>
    <property type="project" value="InterPro"/>
</dbReference>
<evidence type="ECO:0000256" key="4">
    <source>
        <dbReference type="ARBA" id="ARBA00023125"/>
    </source>
</evidence>
<reference evidence="7 8" key="1">
    <citation type="submission" date="2020-10" db="EMBL/GenBank/DDBJ databases">
        <title>Complete genome sequence of Cupriavidus basilensis CCUG 49340T.</title>
        <authorList>
            <person name="Salva-Serra F."/>
            <person name="Donoso R.A."/>
            <person name="Cho K.H."/>
            <person name="Yoo J.A."/>
            <person name="Lee K."/>
            <person name="Yoon S.-H."/>
            <person name="Perez-Pantoja D."/>
            <person name="Moore E.R.B."/>
        </authorList>
    </citation>
    <scope>NUCLEOTIDE SEQUENCE [LARGE SCALE GENOMIC DNA]</scope>
    <source>
        <strain evidence="8">CCUG 49340</strain>
    </source>
</reference>
<proteinExistence type="inferred from homology"/>
<dbReference type="Pfam" id="PF00155">
    <property type="entry name" value="Aminotran_1_2"/>
    <property type="match status" value="1"/>
</dbReference>
<dbReference type="InterPro" id="IPR036390">
    <property type="entry name" value="WH_DNA-bd_sf"/>
</dbReference>
<organism evidence="7 8">
    <name type="scientific">Cupriavidus basilensis</name>
    <dbReference type="NCBI Taxonomy" id="68895"/>
    <lineage>
        <taxon>Bacteria</taxon>
        <taxon>Pseudomonadati</taxon>
        <taxon>Pseudomonadota</taxon>
        <taxon>Betaproteobacteria</taxon>
        <taxon>Burkholderiales</taxon>
        <taxon>Burkholderiaceae</taxon>
        <taxon>Cupriavidus</taxon>
    </lineage>
</organism>
<dbReference type="SMART" id="SM00345">
    <property type="entry name" value="HTH_GNTR"/>
    <property type="match status" value="1"/>
</dbReference>
<evidence type="ECO:0000313" key="8">
    <source>
        <dbReference type="Proteomes" id="UP000397656"/>
    </source>
</evidence>
<dbReference type="SUPFAM" id="SSF53383">
    <property type="entry name" value="PLP-dependent transferases"/>
    <property type="match status" value="1"/>
</dbReference>
<keyword evidence="5" id="KW-0804">Transcription</keyword>
<dbReference type="GO" id="GO:0008483">
    <property type="term" value="F:transaminase activity"/>
    <property type="evidence" value="ECO:0007669"/>
    <property type="project" value="UniProtKB-KW"/>
</dbReference>
<name>A0A643FT92_9BURK</name>
<dbReference type="InterPro" id="IPR004839">
    <property type="entry name" value="Aminotransferase_I/II_large"/>
</dbReference>
<keyword evidence="3" id="KW-0805">Transcription regulation</keyword>
<keyword evidence="7" id="KW-0032">Aminotransferase</keyword>
<protein>
    <submittedName>
        <fullName evidence="7">PLP-dependent aminotransferase family protein</fullName>
    </submittedName>
</protein>
<dbReference type="CDD" id="cd00609">
    <property type="entry name" value="AAT_like"/>
    <property type="match status" value="1"/>
</dbReference>